<feature type="domain" description="Protein kinase" evidence="19">
    <location>
        <begin position="281"/>
        <end position="503"/>
    </location>
</feature>
<keyword evidence="4" id="KW-0723">Serine/threonine-protein kinase</keyword>
<evidence type="ECO:0000256" key="5">
    <source>
        <dbReference type="ARBA" id="ARBA00022614"/>
    </source>
</evidence>
<dbReference type="PROSITE" id="PS00108">
    <property type="entry name" value="PROTEIN_KINASE_ST"/>
    <property type="match status" value="1"/>
</dbReference>
<keyword evidence="13 18" id="KW-0472">Membrane</keyword>
<dbReference type="InterPro" id="IPR008271">
    <property type="entry name" value="Ser/Thr_kinase_AS"/>
</dbReference>
<evidence type="ECO:0000256" key="17">
    <source>
        <dbReference type="PROSITE-ProRule" id="PRU10141"/>
    </source>
</evidence>
<evidence type="ECO:0000256" key="8">
    <source>
        <dbReference type="ARBA" id="ARBA00022737"/>
    </source>
</evidence>
<dbReference type="Gene3D" id="3.80.10.10">
    <property type="entry name" value="Ribonuclease Inhibitor"/>
    <property type="match status" value="1"/>
</dbReference>
<keyword evidence="14" id="KW-0325">Glycoprotein</keyword>
<comment type="subcellular location">
    <subcellularLocation>
        <location evidence="1">Membrane</location>
        <topology evidence="1">Single-pass membrane protein</topology>
    </subcellularLocation>
</comment>
<dbReference type="PANTHER" id="PTHR27008:SF596">
    <property type="entry name" value="OS02G0215500 PROTEIN"/>
    <property type="match status" value="1"/>
</dbReference>
<dbReference type="Pfam" id="PF00560">
    <property type="entry name" value="LRR_1"/>
    <property type="match status" value="3"/>
</dbReference>
<keyword evidence="11 17" id="KW-0067">ATP-binding</keyword>
<keyword evidence="12 18" id="KW-1133">Transmembrane helix</keyword>
<dbReference type="PANTHER" id="PTHR27008">
    <property type="entry name" value="OS04G0122200 PROTEIN"/>
    <property type="match status" value="1"/>
</dbReference>
<dbReference type="GO" id="GO:0005524">
    <property type="term" value="F:ATP binding"/>
    <property type="evidence" value="ECO:0007669"/>
    <property type="project" value="UniProtKB-UniRule"/>
</dbReference>
<accession>A0AAV6I9L3</accession>
<keyword evidence="8" id="KW-0677">Repeat</keyword>
<dbReference type="FunFam" id="3.80.10.10:FF:000111">
    <property type="entry name" value="LRR receptor-like serine/threonine-protein kinase ERECTA"/>
    <property type="match status" value="1"/>
</dbReference>
<dbReference type="PROSITE" id="PS00107">
    <property type="entry name" value="PROTEIN_KINASE_ATP"/>
    <property type="match status" value="1"/>
</dbReference>
<dbReference type="InterPro" id="IPR000719">
    <property type="entry name" value="Prot_kinase_dom"/>
</dbReference>
<evidence type="ECO:0000256" key="12">
    <source>
        <dbReference type="ARBA" id="ARBA00022989"/>
    </source>
</evidence>
<dbReference type="InterPro" id="IPR051809">
    <property type="entry name" value="Plant_receptor-like_S/T_kinase"/>
</dbReference>
<dbReference type="InterPro" id="IPR001611">
    <property type="entry name" value="Leu-rich_rpt"/>
</dbReference>
<dbReference type="FunFam" id="3.30.200.20:FF:000432">
    <property type="entry name" value="LRR receptor-like serine/threonine-protein kinase EFR"/>
    <property type="match status" value="1"/>
</dbReference>
<evidence type="ECO:0000256" key="13">
    <source>
        <dbReference type="ARBA" id="ARBA00023136"/>
    </source>
</evidence>
<dbReference type="Pfam" id="PF00069">
    <property type="entry name" value="Pkinase"/>
    <property type="match status" value="1"/>
</dbReference>
<evidence type="ECO:0000256" key="7">
    <source>
        <dbReference type="ARBA" id="ARBA00022692"/>
    </source>
</evidence>
<proteinExistence type="inferred from homology"/>
<comment type="caution">
    <text evidence="20">The sequence shown here is derived from an EMBL/GenBank/DDBJ whole genome shotgun (WGS) entry which is preliminary data.</text>
</comment>
<dbReference type="Gene3D" id="1.10.510.10">
    <property type="entry name" value="Transferase(Phosphotransferase) domain 1"/>
    <property type="match status" value="1"/>
</dbReference>
<dbReference type="GO" id="GO:0004674">
    <property type="term" value="F:protein serine/threonine kinase activity"/>
    <property type="evidence" value="ECO:0007669"/>
    <property type="project" value="UniProtKB-KW"/>
</dbReference>
<keyword evidence="6" id="KW-0808">Transferase</keyword>
<evidence type="ECO:0000313" key="21">
    <source>
        <dbReference type="Proteomes" id="UP000823749"/>
    </source>
</evidence>
<evidence type="ECO:0000256" key="1">
    <source>
        <dbReference type="ARBA" id="ARBA00004167"/>
    </source>
</evidence>
<evidence type="ECO:0000256" key="15">
    <source>
        <dbReference type="ARBA" id="ARBA00047899"/>
    </source>
</evidence>
<dbReference type="InterPro" id="IPR011009">
    <property type="entry name" value="Kinase-like_dom_sf"/>
</dbReference>
<dbReference type="SMART" id="SM00220">
    <property type="entry name" value="S_TKc"/>
    <property type="match status" value="1"/>
</dbReference>
<evidence type="ECO:0000256" key="4">
    <source>
        <dbReference type="ARBA" id="ARBA00022527"/>
    </source>
</evidence>
<dbReference type="EC" id="2.7.11.1" evidence="3"/>
<evidence type="ECO:0000256" key="10">
    <source>
        <dbReference type="ARBA" id="ARBA00022777"/>
    </source>
</evidence>
<dbReference type="Gene3D" id="3.30.200.20">
    <property type="entry name" value="Phosphorylase Kinase, domain 1"/>
    <property type="match status" value="1"/>
</dbReference>
<dbReference type="EMBL" id="JACTNZ010000011">
    <property type="protein sequence ID" value="KAG5524263.1"/>
    <property type="molecule type" value="Genomic_DNA"/>
</dbReference>
<evidence type="ECO:0000256" key="11">
    <source>
        <dbReference type="ARBA" id="ARBA00022840"/>
    </source>
</evidence>
<keyword evidence="9 17" id="KW-0547">Nucleotide-binding</keyword>
<keyword evidence="5" id="KW-0433">Leucine-rich repeat</keyword>
<evidence type="ECO:0000256" key="18">
    <source>
        <dbReference type="SAM" id="Phobius"/>
    </source>
</evidence>
<evidence type="ECO:0000256" key="6">
    <source>
        <dbReference type="ARBA" id="ARBA00022679"/>
    </source>
</evidence>
<keyword evidence="21" id="KW-1185">Reference proteome</keyword>
<dbReference type="SUPFAM" id="SSF52058">
    <property type="entry name" value="L domain-like"/>
    <property type="match status" value="1"/>
</dbReference>
<evidence type="ECO:0000256" key="9">
    <source>
        <dbReference type="ARBA" id="ARBA00022741"/>
    </source>
</evidence>
<comment type="similarity">
    <text evidence="2">Belongs to the RLP family.</text>
</comment>
<comment type="catalytic activity">
    <reaction evidence="16">
        <text>L-seryl-[protein] + ATP = O-phospho-L-seryl-[protein] + ADP + H(+)</text>
        <dbReference type="Rhea" id="RHEA:17989"/>
        <dbReference type="Rhea" id="RHEA-COMP:9863"/>
        <dbReference type="Rhea" id="RHEA-COMP:11604"/>
        <dbReference type="ChEBI" id="CHEBI:15378"/>
        <dbReference type="ChEBI" id="CHEBI:29999"/>
        <dbReference type="ChEBI" id="CHEBI:30616"/>
        <dbReference type="ChEBI" id="CHEBI:83421"/>
        <dbReference type="ChEBI" id="CHEBI:456216"/>
        <dbReference type="EC" id="2.7.11.1"/>
    </reaction>
</comment>
<organism evidence="20 21">
    <name type="scientific">Rhododendron griersonianum</name>
    <dbReference type="NCBI Taxonomy" id="479676"/>
    <lineage>
        <taxon>Eukaryota</taxon>
        <taxon>Viridiplantae</taxon>
        <taxon>Streptophyta</taxon>
        <taxon>Embryophyta</taxon>
        <taxon>Tracheophyta</taxon>
        <taxon>Spermatophyta</taxon>
        <taxon>Magnoliopsida</taxon>
        <taxon>eudicotyledons</taxon>
        <taxon>Gunneridae</taxon>
        <taxon>Pentapetalae</taxon>
        <taxon>asterids</taxon>
        <taxon>Ericales</taxon>
        <taxon>Ericaceae</taxon>
        <taxon>Ericoideae</taxon>
        <taxon>Rhodoreae</taxon>
        <taxon>Rhododendron</taxon>
    </lineage>
</organism>
<evidence type="ECO:0000313" key="20">
    <source>
        <dbReference type="EMBL" id="KAG5524263.1"/>
    </source>
</evidence>
<evidence type="ECO:0000256" key="3">
    <source>
        <dbReference type="ARBA" id="ARBA00012513"/>
    </source>
</evidence>
<comment type="catalytic activity">
    <reaction evidence="15">
        <text>L-threonyl-[protein] + ATP = O-phospho-L-threonyl-[protein] + ADP + H(+)</text>
        <dbReference type="Rhea" id="RHEA:46608"/>
        <dbReference type="Rhea" id="RHEA-COMP:11060"/>
        <dbReference type="Rhea" id="RHEA-COMP:11605"/>
        <dbReference type="ChEBI" id="CHEBI:15378"/>
        <dbReference type="ChEBI" id="CHEBI:30013"/>
        <dbReference type="ChEBI" id="CHEBI:30616"/>
        <dbReference type="ChEBI" id="CHEBI:61977"/>
        <dbReference type="ChEBI" id="CHEBI:456216"/>
        <dbReference type="EC" id="2.7.11.1"/>
    </reaction>
</comment>
<protein>
    <recommendedName>
        <fullName evidence="3">non-specific serine/threonine protein kinase</fullName>
        <ecNumber evidence="3">2.7.11.1</ecNumber>
    </recommendedName>
</protein>
<evidence type="ECO:0000259" key="19">
    <source>
        <dbReference type="PROSITE" id="PS50011"/>
    </source>
</evidence>
<dbReference type="Proteomes" id="UP000823749">
    <property type="component" value="Chromosome 11"/>
</dbReference>
<evidence type="ECO:0000256" key="2">
    <source>
        <dbReference type="ARBA" id="ARBA00009592"/>
    </source>
</evidence>
<dbReference type="GO" id="GO:0016020">
    <property type="term" value="C:membrane"/>
    <property type="evidence" value="ECO:0007669"/>
    <property type="project" value="UniProtKB-SubCell"/>
</dbReference>
<sequence>MSSTALVGSLSPHVGNLTFLRTLVLDDNNIRGLIPEEIGRLFRLRILSLRNNSFEGEFPANVTHCPNTILQSRFHSHLNLTGHLPRQIDNLRNLEVLQVSDNKLSGRIPSALGSCVMLGIIYLQGNHFVGDIPVSVVQLRGIEVLDLSRNNLSGQIVLLKNGIFMAYLNLSYNNFEGEVPNAGIFRNISAFSLVKNTKLCGGMKELQLPACVLLEKKKPDMNYREITLVAIILISSILVYVPVIIYCRIRRSTQQASLDPPLPNQYTKLSYADLFQATDGFASFNLIGEGKYGSIFQGILSSDEQFVAVKVLNLQQHGAIKSFIAECEALRRIRHRNIVKIITSCSSIDFKGGDFKALVLELMPNGSLEGWLHPSYPKLQDPKIFNLGQRLNIAIDIASALDYLHSHSEVAIIHCDLKPSNVLLADDFCARVSDFGLARILSKTHCSSNRQQSSSIGIIGTLGYIAPEYGMGGLLSTRGDMYSYGVLLLENVHWKKTYQQNVQ</sequence>
<dbReference type="InterPro" id="IPR032675">
    <property type="entry name" value="LRR_dom_sf"/>
</dbReference>
<dbReference type="AlphaFoldDB" id="A0AAV6I9L3"/>
<evidence type="ECO:0000256" key="14">
    <source>
        <dbReference type="ARBA" id="ARBA00023180"/>
    </source>
</evidence>
<dbReference type="FunFam" id="1.10.510.10:FF:001023">
    <property type="entry name" value="Os07g0541700 protein"/>
    <property type="match status" value="1"/>
</dbReference>
<feature type="transmembrane region" description="Helical" evidence="18">
    <location>
        <begin position="226"/>
        <end position="246"/>
    </location>
</feature>
<evidence type="ECO:0000256" key="16">
    <source>
        <dbReference type="ARBA" id="ARBA00048679"/>
    </source>
</evidence>
<keyword evidence="10" id="KW-0418">Kinase</keyword>
<gene>
    <name evidence="20" type="ORF">RHGRI_031062</name>
</gene>
<reference evidence="20" key="1">
    <citation type="submission" date="2020-08" db="EMBL/GenBank/DDBJ databases">
        <title>Plant Genome Project.</title>
        <authorList>
            <person name="Zhang R.-G."/>
        </authorList>
    </citation>
    <scope>NUCLEOTIDE SEQUENCE</scope>
    <source>
        <strain evidence="20">WSP0</strain>
        <tissue evidence="20">Leaf</tissue>
    </source>
</reference>
<keyword evidence="7 18" id="KW-0812">Transmembrane</keyword>
<dbReference type="PROSITE" id="PS50011">
    <property type="entry name" value="PROTEIN_KINASE_DOM"/>
    <property type="match status" value="1"/>
</dbReference>
<feature type="binding site" evidence="17">
    <location>
        <position position="310"/>
    </location>
    <ligand>
        <name>ATP</name>
        <dbReference type="ChEBI" id="CHEBI:30616"/>
    </ligand>
</feature>
<name>A0AAV6I9L3_9ERIC</name>
<dbReference type="InterPro" id="IPR017441">
    <property type="entry name" value="Protein_kinase_ATP_BS"/>
</dbReference>
<dbReference type="SUPFAM" id="SSF56112">
    <property type="entry name" value="Protein kinase-like (PK-like)"/>
    <property type="match status" value="1"/>
</dbReference>